<evidence type="ECO:0000256" key="1">
    <source>
        <dbReference type="SAM" id="SignalP"/>
    </source>
</evidence>
<feature type="signal peptide" evidence="1">
    <location>
        <begin position="1"/>
        <end position="23"/>
    </location>
</feature>
<comment type="caution">
    <text evidence="2">The sequence shown here is derived from an EMBL/GenBank/DDBJ whole genome shotgun (WGS) entry which is preliminary data.</text>
</comment>
<evidence type="ECO:0008006" key="4">
    <source>
        <dbReference type="Google" id="ProtNLM"/>
    </source>
</evidence>
<organism evidence="2 3">
    <name type="scientific">Parasponia andersonii</name>
    <name type="common">Sponia andersonii</name>
    <dbReference type="NCBI Taxonomy" id="3476"/>
    <lineage>
        <taxon>Eukaryota</taxon>
        <taxon>Viridiplantae</taxon>
        <taxon>Streptophyta</taxon>
        <taxon>Embryophyta</taxon>
        <taxon>Tracheophyta</taxon>
        <taxon>Spermatophyta</taxon>
        <taxon>Magnoliopsida</taxon>
        <taxon>eudicotyledons</taxon>
        <taxon>Gunneridae</taxon>
        <taxon>Pentapetalae</taxon>
        <taxon>rosids</taxon>
        <taxon>fabids</taxon>
        <taxon>Rosales</taxon>
        <taxon>Cannabaceae</taxon>
        <taxon>Parasponia</taxon>
    </lineage>
</organism>
<keyword evidence="1" id="KW-0732">Signal</keyword>
<reference evidence="3" key="1">
    <citation type="submission" date="2016-06" db="EMBL/GenBank/DDBJ databases">
        <title>Parallel loss of symbiosis genes in relatives of nitrogen-fixing non-legume Parasponia.</title>
        <authorList>
            <person name="Van Velzen R."/>
            <person name="Holmer R."/>
            <person name="Bu F."/>
            <person name="Rutten L."/>
            <person name="Van Zeijl A."/>
            <person name="Liu W."/>
            <person name="Santuari L."/>
            <person name="Cao Q."/>
            <person name="Sharma T."/>
            <person name="Shen D."/>
            <person name="Roswanjaya Y."/>
            <person name="Wardhani T."/>
            <person name="Kalhor M.S."/>
            <person name="Jansen J."/>
            <person name="Van den Hoogen J."/>
            <person name="Gungor B."/>
            <person name="Hartog M."/>
            <person name="Hontelez J."/>
            <person name="Verver J."/>
            <person name="Yang W.-C."/>
            <person name="Schijlen E."/>
            <person name="Repin R."/>
            <person name="Schilthuizen M."/>
            <person name="Schranz E."/>
            <person name="Heidstra R."/>
            <person name="Miyata K."/>
            <person name="Fedorova E."/>
            <person name="Kohlen W."/>
            <person name="Bisseling T."/>
            <person name="Smit S."/>
            <person name="Geurts R."/>
        </authorList>
    </citation>
    <scope>NUCLEOTIDE SEQUENCE [LARGE SCALE GENOMIC DNA]</scope>
    <source>
        <strain evidence="3">cv. WU1-14</strain>
    </source>
</reference>
<feature type="chain" id="PRO_5015149464" description="Transmembrane protein" evidence="1">
    <location>
        <begin position="24"/>
        <end position="67"/>
    </location>
</feature>
<dbReference type="AlphaFoldDB" id="A0A2P5BE80"/>
<name>A0A2P5BE80_PARAD</name>
<accession>A0A2P5BE80</accession>
<evidence type="ECO:0000313" key="3">
    <source>
        <dbReference type="Proteomes" id="UP000237105"/>
    </source>
</evidence>
<proteinExistence type="predicted"/>
<sequence length="67" mass="7483">MFVESFDALVFSFLLFFPITVRNVRNKDSPEIEVDALKPHPGTEQSSSEVGFRASLNDIPCISILPI</sequence>
<dbReference type="Proteomes" id="UP000237105">
    <property type="component" value="Unassembled WGS sequence"/>
</dbReference>
<gene>
    <name evidence="2" type="ORF">PanWU01x14_247160</name>
</gene>
<protein>
    <recommendedName>
        <fullName evidence="4">Transmembrane protein</fullName>
    </recommendedName>
</protein>
<evidence type="ECO:0000313" key="2">
    <source>
        <dbReference type="EMBL" id="PON47099.1"/>
    </source>
</evidence>
<dbReference type="EMBL" id="JXTB01000300">
    <property type="protein sequence ID" value="PON47099.1"/>
    <property type="molecule type" value="Genomic_DNA"/>
</dbReference>
<keyword evidence="3" id="KW-1185">Reference proteome</keyword>